<proteinExistence type="inferred from homology"/>
<comment type="caution">
    <text evidence="10">Lacks conserved residue(s) required for the propagation of feature annotation.</text>
</comment>
<dbReference type="EMBL" id="SDAQ01000057">
    <property type="protein sequence ID" value="KAI3546438.1"/>
    <property type="molecule type" value="Genomic_DNA"/>
</dbReference>
<keyword evidence="9 10" id="KW-0413">Isomerase</keyword>
<evidence type="ECO:0000256" key="4">
    <source>
        <dbReference type="ARBA" id="ARBA00022723"/>
    </source>
</evidence>
<keyword evidence="10" id="KW-0496">Mitochondrion</keyword>
<comment type="function">
    <text evidence="10">Catalyzes the epimerization of the S- and R-forms of NAD(P)HX, a damaged form of NAD(P)H that is a result of enzymatic or heat-dependent hydration. This is a prerequisite for the S-specific NAD(P)H-hydrate dehydratase to allow the repair of both epimers of NAD(P)HX.</text>
</comment>
<comment type="cofactor">
    <cofactor evidence="10">
        <name>K(+)</name>
        <dbReference type="ChEBI" id="CHEBI:29103"/>
    </cofactor>
    <text evidence="10">Binds 1 potassium ion per subunit.</text>
</comment>
<sequence>MEFNLSKPNRKIHAGVILTKGVTEMLDVAPFEFFAWTDKTSRQMLNLPQEMWEDDIEFDLHWITEDGKPAQMKSRAQIQPTDSFESCPPLDIALMGAHDLKYKTSEAELAFIRKVYEQCSAFLTICGGMFPLLEAGLLAGKTATCPRMIVSAMKKSIPVVDWVETRWAHDGKLWTSSSLLNGTDMMRAFSEATWGGETNNGPSHVPSIFIHLPTSPEHLEPSPQPHVNSLESSETILKPHTSTSQSFKRKYLGNADNMSLRTIGAKAAAALDKDLMSTGAFSIDQLMELAGLSVSQAIYRVHPPSRGLNILVACGPGNNGGDGLVAARHLCHYGYKPTIYYPKRSKNELYQRLAQQLVDLDVAFVDDFLAAAKTTDHIVDAIFGFSFSGEVREPFPAVIKALEETKLPVTSVDAPSSWDIENGPPESGPGSSFQPEVLVSLTAPKPLVKHFKGRHFIGGRFVSPGIAEKYNLEIPQYEGIDQVVEVDNNGQKL</sequence>
<accession>A0A9P9XC04</accession>
<evidence type="ECO:0000256" key="3">
    <source>
        <dbReference type="ARBA" id="ARBA00012228"/>
    </source>
</evidence>
<dbReference type="PANTHER" id="PTHR13232">
    <property type="entry name" value="NAD(P)H-HYDRATE EPIMERASE"/>
    <property type="match status" value="1"/>
</dbReference>
<keyword evidence="4 10" id="KW-0479">Metal-binding</keyword>
<dbReference type="InterPro" id="IPR032976">
    <property type="entry name" value="YJEFN_prot_NAXE-like"/>
</dbReference>
<feature type="domain" description="YjeF N-terminal" evidence="12">
    <location>
        <begin position="268"/>
        <end position="474"/>
    </location>
</feature>
<keyword evidence="5 10" id="KW-0547">Nucleotide-binding</keyword>
<keyword evidence="10" id="KW-0963">Cytoplasm</keyword>
<dbReference type="SUPFAM" id="SSF52317">
    <property type="entry name" value="Class I glutamine amidotransferase-like"/>
    <property type="match status" value="1"/>
</dbReference>
<comment type="catalytic activity">
    <reaction evidence="2 10">
        <text>(6R)-NADPHX = (6S)-NADPHX</text>
        <dbReference type="Rhea" id="RHEA:32227"/>
        <dbReference type="ChEBI" id="CHEBI:64076"/>
        <dbReference type="ChEBI" id="CHEBI:64077"/>
        <dbReference type="EC" id="5.1.99.6"/>
    </reaction>
</comment>
<feature type="binding site" evidence="10">
    <location>
        <position position="319"/>
    </location>
    <ligand>
        <name>K(+)</name>
        <dbReference type="ChEBI" id="CHEBI:29103"/>
    </ligand>
</feature>
<dbReference type="GO" id="GO:0005739">
    <property type="term" value="C:mitochondrion"/>
    <property type="evidence" value="ECO:0007669"/>
    <property type="project" value="UniProtKB-SubCell"/>
</dbReference>
<feature type="binding site" evidence="10">
    <location>
        <begin position="318"/>
        <end position="322"/>
    </location>
    <ligand>
        <name>(6S)-NADPHX</name>
        <dbReference type="ChEBI" id="CHEBI:64076"/>
    </ligand>
</feature>
<evidence type="ECO:0000259" key="12">
    <source>
        <dbReference type="PROSITE" id="PS51385"/>
    </source>
</evidence>
<feature type="binding site" evidence="10">
    <location>
        <position position="413"/>
    </location>
    <ligand>
        <name>(6S)-NADPHX</name>
        <dbReference type="ChEBI" id="CHEBI:64076"/>
    </ligand>
</feature>
<evidence type="ECO:0000256" key="1">
    <source>
        <dbReference type="ARBA" id="ARBA00000013"/>
    </source>
</evidence>
<protein>
    <recommendedName>
        <fullName evidence="3 10">NAD(P)H-hydrate epimerase</fullName>
        <ecNumber evidence="3 10">5.1.99.6</ecNumber>
    </recommendedName>
    <alternativeName>
        <fullName evidence="10">NAD(P)HX epimerase</fullName>
    </alternativeName>
</protein>
<dbReference type="FunFam" id="3.40.50.10260:FF:000005">
    <property type="entry name" value="NAD(P)H-hydrate epimerase"/>
    <property type="match status" value="1"/>
</dbReference>
<dbReference type="OrthoDB" id="10064708at2759"/>
<keyword evidence="7 10" id="KW-0630">Potassium</keyword>
<evidence type="ECO:0000256" key="10">
    <source>
        <dbReference type="HAMAP-Rule" id="MF_03159"/>
    </source>
</evidence>
<evidence type="ECO:0000313" key="14">
    <source>
        <dbReference type="Proteomes" id="UP001056436"/>
    </source>
</evidence>
<dbReference type="InterPro" id="IPR036652">
    <property type="entry name" value="YjeF_N_dom_sf"/>
</dbReference>
<reference evidence="13" key="1">
    <citation type="submission" date="2019-01" db="EMBL/GenBank/DDBJ databases">
        <title>Colletotrichum abscissum LGMF1257.</title>
        <authorList>
            <person name="Baroncelli R."/>
        </authorList>
    </citation>
    <scope>NUCLEOTIDE SEQUENCE</scope>
    <source>
        <strain evidence="13">Ca142</strain>
    </source>
</reference>
<dbReference type="SUPFAM" id="SSF64153">
    <property type="entry name" value="YjeF N-terminal domain-like"/>
    <property type="match status" value="1"/>
</dbReference>
<dbReference type="EC" id="5.1.99.6" evidence="3 10"/>
<evidence type="ECO:0000256" key="5">
    <source>
        <dbReference type="ARBA" id="ARBA00022741"/>
    </source>
</evidence>
<comment type="similarity">
    <text evidence="10">Belongs to the NnrE/AIBP family.</text>
</comment>
<evidence type="ECO:0000256" key="2">
    <source>
        <dbReference type="ARBA" id="ARBA00000909"/>
    </source>
</evidence>
<comment type="caution">
    <text evidence="13">The sequence shown here is derived from an EMBL/GenBank/DDBJ whole genome shotgun (WGS) entry which is preliminary data.</text>
</comment>
<evidence type="ECO:0000256" key="9">
    <source>
        <dbReference type="ARBA" id="ARBA00023235"/>
    </source>
</evidence>
<dbReference type="Gene3D" id="3.40.50.880">
    <property type="match status" value="1"/>
</dbReference>
<feature type="binding site" evidence="10">
    <location>
        <begin position="384"/>
        <end position="390"/>
    </location>
    <ligand>
        <name>(6S)-NADPHX</name>
        <dbReference type="ChEBI" id="CHEBI:64076"/>
    </ligand>
</feature>
<name>A0A9P9XC04_9PEZI</name>
<feature type="binding site" evidence="10">
    <location>
        <position position="416"/>
    </location>
    <ligand>
        <name>K(+)</name>
        <dbReference type="ChEBI" id="CHEBI:29103"/>
    </ligand>
</feature>
<dbReference type="PROSITE" id="PS51385">
    <property type="entry name" value="YJEF_N"/>
    <property type="match status" value="1"/>
</dbReference>
<evidence type="ECO:0000256" key="8">
    <source>
        <dbReference type="ARBA" id="ARBA00023027"/>
    </source>
</evidence>
<organism evidence="13 14">
    <name type="scientific">Colletotrichum abscissum</name>
    <dbReference type="NCBI Taxonomy" id="1671311"/>
    <lineage>
        <taxon>Eukaryota</taxon>
        <taxon>Fungi</taxon>
        <taxon>Dikarya</taxon>
        <taxon>Ascomycota</taxon>
        <taxon>Pezizomycotina</taxon>
        <taxon>Sordariomycetes</taxon>
        <taxon>Hypocreomycetidae</taxon>
        <taxon>Glomerellales</taxon>
        <taxon>Glomerellaceae</taxon>
        <taxon>Colletotrichum</taxon>
        <taxon>Colletotrichum acutatum species complex</taxon>
    </lineage>
</organism>
<feature type="binding site" evidence="10">
    <location>
        <position position="380"/>
    </location>
    <ligand>
        <name>K(+)</name>
        <dbReference type="ChEBI" id="CHEBI:29103"/>
    </ligand>
</feature>
<dbReference type="GO" id="GO:0000166">
    <property type="term" value="F:nucleotide binding"/>
    <property type="evidence" value="ECO:0007669"/>
    <property type="project" value="UniProtKB-KW"/>
</dbReference>
<dbReference type="GO" id="GO:0052856">
    <property type="term" value="F:NAD(P)HX epimerase activity"/>
    <property type="evidence" value="ECO:0007669"/>
    <property type="project" value="UniProtKB-UniRule"/>
</dbReference>
<feature type="region of interest" description="Disordered" evidence="11">
    <location>
        <begin position="413"/>
        <end position="434"/>
    </location>
</feature>
<dbReference type="Pfam" id="PF01965">
    <property type="entry name" value="DJ-1_PfpI"/>
    <property type="match status" value="1"/>
</dbReference>
<keyword evidence="14" id="KW-1185">Reference proteome</keyword>
<keyword evidence="8 10" id="KW-0520">NAD</keyword>
<dbReference type="Proteomes" id="UP001056436">
    <property type="component" value="Unassembled WGS sequence"/>
</dbReference>
<dbReference type="AlphaFoldDB" id="A0A9P9XC04"/>
<evidence type="ECO:0000313" key="13">
    <source>
        <dbReference type="EMBL" id="KAI3546438.1"/>
    </source>
</evidence>
<evidence type="ECO:0000256" key="7">
    <source>
        <dbReference type="ARBA" id="ARBA00022958"/>
    </source>
</evidence>
<dbReference type="PANTHER" id="PTHR13232:SF10">
    <property type="entry name" value="NAD(P)H-HYDRATE EPIMERASE"/>
    <property type="match status" value="1"/>
</dbReference>
<comment type="subcellular location">
    <subcellularLocation>
        <location evidence="10">Cytoplasm</location>
    </subcellularLocation>
    <subcellularLocation>
        <location evidence="10">Mitochondrion</location>
    </subcellularLocation>
</comment>
<evidence type="ECO:0000256" key="6">
    <source>
        <dbReference type="ARBA" id="ARBA00022857"/>
    </source>
</evidence>
<dbReference type="InterPro" id="IPR004443">
    <property type="entry name" value="YjeF_N_dom"/>
</dbReference>
<gene>
    <name evidence="13" type="ORF">CABS02_08980</name>
</gene>
<keyword evidence="6" id="KW-0521">NADP</keyword>
<dbReference type="Pfam" id="PF03853">
    <property type="entry name" value="YjeF_N"/>
    <property type="match status" value="1"/>
</dbReference>
<dbReference type="NCBIfam" id="TIGR00197">
    <property type="entry name" value="yjeF_nterm"/>
    <property type="match status" value="1"/>
</dbReference>
<dbReference type="InterPro" id="IPR002818">
    <property type="entry name" value="DJ-1/PfpI"/>
</dbReference>
<evidence type="ECO:0000256" key="11">
    <source>
        <dbReference type="SAM" id="MobiDB-lite"/>
    </source>
</evidence>
<dbReference type="Gene3D" id="3.40.50.10260">
    <property type="entry name" value="YjeF N-terminal domain"/>
    <property type="match status" value="1"/>
</dbReference>
<dbReference type="InterPro" id="IPR029062">
    <property type="entry name" value="Class_I_gatase-like"/>
</dbReference>
<comment type="catalytic activity">
    <reaction evidence="1 10">
        <text>(6R)-NADHX = (6S)-NADHX</text>
        <dbReference type="Rhea" id="RHEA:32215"/>
        <dbReference type="ChEBI" id="CHEBI:64074"/>
        <dbReference type="ChEBI" id="CHEBI:64075"/>
        <dbReference type="EC" id="5.1.99.6"/>
    </reaction>
</comment>
<dbReference type="HAMAP" id="MF_01966">
    <property type="entry name" value="NADHX_epimerase"/>
    <property type="match status" value="1"/>
</dbReference>
<dbReference type="GO" id="GO:0046872">
    <property type="term" value="F:metal ion binding"/>
    <property type="evidence" value="ECO:0007669"/>
    <property type="project" value="UniProtKB-KW"/>
</dbReference>